<dbReference type="EMBL" id="FCOE02000003">
    <property type="protein sequence ID" value="SAK48435.1"/>
    <property type="molecule type" value="Genomic_DNA"/>
</dbReference>
<dbReference type="NCBIfam" id="NF005068">
    <property type="entry name" value="PRK06486.1"/>
    <property type="match status" value="1"/>
</dbReference>
<dbReference type="InterPro" id="IPR001303">
    <property type="entry name" value="Aldolase_II/adducin_N"/>
</dbReference>
<proteinExistence type="inferred from homology"/>
<feature type="domain" description="Class II aldolase/adducin N-terminal" evidence="2">
    <location>
        <begin position="29"/>
        <end position="210"/>
    </location>
</feature>
<evidence type="ECO:0000313" key="3">
    <source>
        <dbReference type="EMBL" id="SAK48435.1"/>
    </source>
</evidence>
<dbReference type="Pfam" id="PF00596">
    <property type="entry name" value="Aldolase_II"/>
    <property type="match status" value="1"/>
</dbReference>
<evidence type="ECO:0000259" key="2">
    <source>
        <dbReference type="SMART" id="SM01007"/>
    </source>
</evidence>
<dbReference type="PANTHER" id="PTHR10672:SF3">
    <property type="entry name" value="PROTEIN HU-LI TAI SHAO"/>
    <property type="match status" value="1"/>
</dbReference>
<dbReference type="SMART" id="SM01007">
    <property type="entry name" value="Aldolase_II"/>
    <property type="match status" value="1"/>
</dbReference>
<organism evidence="3 4">
    <name type="scientific">Caballeronia pedi</name>
    <dbReference type="NCBI Taxonomy" id="1777141"/>
    <lineage>
        <taxon>Bacteria</taxon>
        <taxon>Pseudomonadati</taxon>
        <taxon>Pseudomonadota</taxon>
        <taxon>Betaproteobacteria</taxon>
        <taxon>Burkholderiales</taxon>
        <taxon>Burkholderiaceae</taxon>
        <taxon>Caballeronia</taxon>
    </lineage>
</organism>
<name>A0A157ZSF6_9BURK</name>
<gene>
    <name evidence="3" type="ORF">AWB80_01221</name>
</gene>
<dbReference type="GO" id="GO:0051015">
    <property type="term" value="F:actin filament binding"/>
    <property type="evidence" value="ECO:0007669"/>
    <property type="project" value="TreeGrafter"/>
</dbReference>
<dbReference type="InterPro" id="IPR051017">
    <property type="entry name" value="Aldolase-II_Adducin_sf"/>
</dbReference>
<evidence type="ECO:0000256" key="1">
    <source>
        <dbReference type="ARBA" id="ARBA00037961"/>
    </source>
</evidence>
<keyword evidence="4" id="KW-1185">Reference proteome</keyword>
<accession>A0A157ZSF6</accession>
<comment type="caution">
    <text evidence="3">The sequence shown here is derived from an EMBL/GenBank/DDBJ whole genome shotgun (WGS) entry which is preliminary data.</text>
</comment>
<dbReference type="OrthoDB" id="8859181at2"/>
<dbReference type="PANTHER" id="PTHR10672">
    <property type="entry name" value="ADDUCIN"/>
    <property type="match status" value="1"/>
</dbReference>
<sequence length="262" mass="29060">MAYELTLTPKDRQRGDVNFDSEEIWQMRVDLAAVFRMSAHYGFNEGVDNHYSALLPGRDDLFLINPYGYSFSELTASSLLICDFDGNVLSGRGKPEASAFWIHARVHKMKPNIRVLLHSHMPNATALCALDRDPFDWSIQSSLRFYGIVAVDKEYNGLALDVSEGDRIARSLGNAKVVFMRNHGVSVGASTIAEAWDDLYYVERAAEVQVKAWSTGAKMAPVSHDIAASVARGERDSHPASARLHLESVKRFLNHAAPGYAS</sequence>
<dbReference type="AlphaFoldDB" id="A0A157ZSF6"/>
<dbReference type="STRING" id="1777141.AWB80_01221"/>
<dbReference type="InterPro" id="IPR036409">
    <property type="entry name" value="Aldolase_II/adducin_N_sf"/>
</dbReference>
<reference evidence="3" key="1">
    <citation type="submission" date="2016-01" db="EMBL/GenBank/DDBJ databases">
        <authorList>
            <person name="Peeters C."/>
        </authorList>
    </citation>
    <scope>NUCLEOTIDE SEQUENCE [LARGE SCALE GENOMIC DNA]</scope>
    <source>
        <strain evidence="3">LMG 29323</strain>
    </source>
</reference>
<dbReference type="Gene3D" id="3.40.225.10">
    <property type="entry name" value="Class II aldolase/adducin N-terminal domain"/>
    <property type="match status" value="1"/>
</dbReference>
<evidence type="ECO:0000313" key="4">
    <source>
        <dbReference type="Proteomes" id="UP000054911"/>
    </source>
</evidence>
<comment type="similarity">
    <text evidence="1">Belongs to the aldolase class II family.</text>
</comment>
<protein>
    <submittedName>
        <fullName evidence="3">Aldolase II superfamily protein</fullName>
    </submittedName>
</protein>
<dbReference type="SUPFAM" id="SSF53639">
    <property type="entry name" value="AraD/HMP-PK domain-like"/>
    <property type="match status" value="1"/>
</dbReference>
<dbReference type="GO" id="GO:0005856">
    <property type="term" value="C:cytoskeleton"/>
    <property type="evidence" value="ECO:0007669"/>
    <property type="project" value="TreeGrafter"/>
</dbReference>
<dbReference type="RefSeq" id="WP_061173761.1">
    <property type="nucleotide sequence ID" value="NZ_FCOE02000003.1"/>
</dbReference>
<dbReference type="Proteomes" id="UP000054911">
    <property type="component" value="Unassembled WGS sequence"/>
</dbReference>